<comment type="function">
    <text evidence="3">Subunit of the V0 complex of vacuolar(H+)-ATPase (V-ATPase), a multisubunit enzyme composed of a peripheral complex (V1) that hydrolyzes ATP and a membrane integral complex (V0) that translocates protons. V-ATPase is responsible for acidifying and maintaining the pH of intracellular compartments and in some cell types, is targeted to the plasma membrane, where it is responsible for acidifying the extracellular environment.</text>
</comment>
<dbReference type="PIRSF" id="PIRSF018497">
    <property type="entry name" value="V-ATP_synth_D"/>
    <property type="match status" value="1"/>
</dbReference>
<evidence type="ECO:0000256" key="2">
    <source>
        <dbReference type="ARBA" id="ARBA00023065"/>
    </source>
</evidence>
<dbReference type="InterPro" id="IPR044911">
    <property type="entry name" value="V-type_ATPase_csu/dsu_dom_3"/>
</dbReference>
<dbReference type="InterPro" id="IPR036079">
    <property type="entry name" value="ATPase_csu/dsu_sf"/>
</dbReference>
<name>A0ABQ8UM46_9EUKA</name>
<evidence type="ECO:0000256" key="1">
    <source>
        <dbReference type="ARBA" id="ARBA00022448"/>
    </source>
</evidence>
<dbReference type="Pfam" id="PF01992">
    <property type="entry name" value="vATP-synt_AC39"/>
    <property type="match status" value="2"/>
</dbReference>
<sequence length="392" mass="44943">MTSFVANHGYLDGLLRGYRSGLLTAADYANLTQCETVDDMKVHLMNTDYANVFQDLPSPLTTQSIAEACTRKMVEDFQSLRQPALEPLAKFLDYITYGYMIDNIVLILSETLHERGTENPAGDTQALLDRCHPLGLFEGITALCVAQTPAELYHLVLVNSPLAKYFLATLSMENLDEMHVEVIRNLLYKEYLKDFFRFCQQLGEPTSESMGDILKFEADRRSINITVNSWRMQALSKPWGHQSIQLTRFRASHLLGVCPVQPTRPDRRLPPPSLPQDDRQRIYPTFGELWPEGTSKLQDAVDMDGLRAAVDSVEAYRDVLQQQNENPDKTIEDCFFEKEVQNCLLAFESHYSYGAFYAYFRLKEQETRNIVWIAECIAQNKRDRINHFTPTI</sequence>
<keyword evidence="2 3" id="KW-0406">Ion transport</keyword>
<dbReference type="EMBL" id="JAPMOS010000014">
    <property type="protein sequence ID" value="KAJ4460256.1"/>
    <property type="molecule type" value="Genomic_DNA"/>
</dbReference>
<dbReference type="InterPro" id="IPR016727">
    <property type="entry name" value="ATPase_V0-cplx_dsu"/>
</dbReference>
<comment type="similarity">
    <text evidence="3">Belongs to the V-ATPase V0D/AC39 subunit family.</text>
</comment>
<gene>
    <name evidence="4" type="ORF">PAPYR_3653</name>
</gene>
<dbReference type="Proteomes" id="UP001141327">
    <property type="component" value="Unassembled WGS sequence"/>
</dbReference>
<keyword evidence="1 3" id="KW-0813">Transport</keyword>
<organism evidence="4 5">
    <name type="scientific">Paratrimastix pyriformis</name>
    <dbReference type="NCBI Taxonomy" id="342808"/>
    <lineage>
        <taxon>Eukaryota</taxon>
        <taxon>Metamonada</taxon>
        <taxon>Preaxostyla</taxon>
        <taxon>Paratrimastigidae</taxon>
        <taxon>Paratrimastix</taxon>
    </lineage>
</organism>
<dbReference type="PANTHER" id="PTHR11028">
    <property type="entry name" value="VACUOLAR ATP SYNTHASE SUBUNIT AC39"/>
    <property type="match status" value="1"/>
</dbReference>
<proteinExistence type="inferred from homology"/>
<keyword evidence="3" id="KW-0375">Hydrogen ion transport</keyword>
<protein>
    <recommendedName>
        <fullName evidence="3">V-type proton ATPase subunit</fullName>
    </recommendedName>
</protein>
<comment type="caution">
    <text evidence="4">The sequence shown here is derived from an EMBL/GenBank/DDBJ whole genome shotgun (WGS) entry which is preliminary data.</text>
</comment>
<dbReference type="InterPro" id="IPR002843">
    <property type="entry name" value="ATPase_V0-cplx_csu/dsu"/>
</dbReference>
<evidence type="ECO:0000313" key="4">
    <source>
        <dbReference type="EMBL" id="KAJ4460256.1"/>
    </source>
</evidence>
<dbReference type="SUPFAM" id="SSF103486">
    <property type="entry name" value="V-type ATP synthase subunit C"/>
    <property type="match status" value="2"/>
</dbReference>
<accession>A0ABQ8UM46</accession>
<evidence type="ECO:0000313" key="5">
    <source>
        <dbReference type="Proteomes" id="UP001141327"/>
    </source>
</evidence>
<comment type="subunit">
    <text evidence="3">V-ATPase is a heteromultimeric enzyme made up of two complexes: the ATP-hydrolytic V1 complex and the proton translocation V0 complex.</text>
</comment>
<evidence type="ECO:0000256" key="3">
    <source>
        <dbReference type="PIRNR" id="PIRNR018497"/>
    </source>
</evidence>
<dbReference type="Gene3D" id="1.10.132.50">
    <property type="entry name" value="ATP synthase (C/AC39) subunit, domain 3"/>
    <property type="match status" value="1"/>
</dbReference>
<reference evidence="4" key="1">
    <citation type="journal article" date="2022" name="bioRxiv">
        <title>Genomics of Preaxostyla Flagellates Illuminates Evolutionary Transitions and the Path Towards Mitochondrial Loss.</title>
        <authorList>
            <person name="Novak L.V.F."/>
            <person name="Treitli S.C."/>
            <person name="Pyrih J."/>
            <person name="Halakuc P."/>
            <person name="Pipaliya S.V."/>
            <person name="Vacek V."/>
            <person name="Brzon O."/>
            <person name="Soukal P."/>
            <person name="Eme L."/>
            <person name="Dacks J.B."/>
            <person name="Karnkowska A."/>
            <person name="Elias M."/>
            <person name="Hampl V."/>
        </authorList>
    </citation>
    <scope>NUCLEOTIDE SEQUENCE</scope>
    <source>
        <strain evidence="4">RCP-MX</strain>
    </source>
</reference>
<keyword evidence="5" id="KW-1185">Reference proteome</keyword>